<feature type="binding site" evidence="8">
    <location>
        <position position="15"/>
    </location>
    <ligand>
        <name>substrate</name>
    </ligand>
</feature>
<dbReference type="Pfam" id="PF05222">
    <property type="entry name" value="AlaDh_PNT_N"/>
    <property type="match status" value="1"/>
</dbReference>
<dbReference type="GO" id="GO:0000166">
    <property type="term" value="F:nucleotide binding"/>
    <property type="evidence" value="ECO:0007669"/>
    <property type="project" value="UniProtKB-KW"/>
</dbReference>
<dbReference type="GO" id="GO:0005886">
    <property type="term" value="C:plasma membrane"/>
    <property type="evidence" value="ECO:0007669"/>
    <property type="project" value="TreeGrafter"/>
</dbReference>
<dbReference type="PIRSF" id="PIRSF000183">
    <property type="entry name" value="Alanine_dh"/>
    <property type="match status" value="1"/>
</dbReference>
<dbReference type="InterPro" id="IPR008141">
    <property type="entry name" value="Ala_DH"/>
</dbReference>
<feature type="binding site" evidence="9">
    <location>
        <begin position="239"/>
        <end position="240"/>
    </location>
    <ligand>
        <name>NAD(+)</name>
        <dbReference type="ChEBI" id="CHEBI:57540"/>
    </ligand>
</feature>
<dbReference type="EMBL" id="OW659477">
    <property type="protein sequence ID" value="CAH2762952.1"/>
    <property type="molecule type" value="Genomic_DNA"/>
</dbReference>
<evidence type="ECO:0000256" key="8">
    <source>
        <dbReference type="PIRSR" id="PIRSR000183-2"/>
    </source>
</evidence>
<feature type="binding site" evidence="8">
    <location>
        <position position="75"/>
    </location>
    <ligand>
        <name>substrate</name>
    </ligand>
</feature>
<dbReference type="Pfam" id="PF01262">
    <property type="entry name" value="AlaDh_PNT_C"/>
    <property type="match status" value="1"/>
</dbReference>
<name>A0AAU9VHF6_9FIRM</name>
<dbReference type="RefSeq" id="WP_254006649.1">
    <property type="nucleotide sequence ID" value="NZ_OW659477.1"/>
</dbReference>
<evidence type="ECO:0000256" key="6">
    <source>
        <dbReference type="PIRNR" id="PIRNR000183"/>
    </source>
</evidence>
<proteinExistence type="inferred from homology"/>
<evidence type="ECO:0000256" key="9">
    <source>
        <dbReference type="PIRSR" id="PIRSR000183-3"/>
    </source>
</evidence>
<dbReference type="PANTHER" id="PTHR42795">
    <property type="entry name" value="ALANINE DEHYDROGENASE"/>
    <property type="match status" value="1"/>
</dbReference>
<feature type="active site" description="Proton donor/acceptor" evidence="7">
    <location>
        <position position="96"/>
    </location>
</feature>
<comment type="similarity">
    <text evidence="2 6">Belongs to the AlaDH/PNT family.</text>
</comment>
<keyword evidence="14" id="KW-1185">Reference proteome</keyword>
<evidence type="ECO:0000256" key="7">
    <source>
        <dbReference type="PIRSR" id="PIRSR000183-1"/>
    </source>
</evidence>
<dbReference type="FunFam" id="3.40.50.720:FF:000049">
    <property type="entry name" value="Alanine dehydrogenase"/>
    <property type="match status" value="1"/>
</dbReference>
<feature type="domain" description="Alanine dehydrogenase/pyridine nucleotide transhydrogenase N-terminal" evidence="11">
    <location>
        <begin position="4"/>
        <end position="137"/>
    </location>
</feature>
<accession>A0AAU9VHF6</accession>
<dbReference type="AlphaFoldDB" id="A0AAU9VHF6"/>
<evidence type="ECO:0000256" key="2">
    <source>
        <dbReference type="ARBA" id="ARBA00005689"/>
    </source>
</evidence>
<reference evidence="13" key="1">
    <citation type="submission" date="2022-04" db="EMBL/GenBank/DDBJ databases">
        <authorList>
            <person name="Forde T."/>
        </authorList>
    </citation>
    <scope>NUCLEOTIDE SEQUENCE</scope>
    <source>
        <strain evidence="13">A18Y016a</strain>
        <strain evidence="12">A18Y020d</strain>
    </source>
</reference>
<dbReference type="GO" id="GO:0000286">
    <property type="term" value="F:alanine dehydrogenase activity"/>
    <property type="evidence" value="ECO:0007669"/>
    <property type="project" value="UniProtKB-UniRule"/>
</dbReference>
<feature type="binding site" evidence="9">
    <location>
        <position position="220"/>
    </location>
    <ligand>
        <name>NAD(+)</name>
        <dbReference type="ChEBI" id="CHEBI:57540"/>
    </ligand>
</feature>
<sequence>MRIGSVKERKDFEQRVGIMPSHVIEYIKNGHEVYVEAGLGLGSGFTDKEYQNNGAIICDDAASVWKQSEMIIKVKEPISEEYELMQANQILFTYLHLADNLPLAKALMERNITAVAYETVTDELGRLPLLKPMSEVAGRLSIQEGAKYLEKTYGGKGILLSGVPGVRGGHVVIIGGGVVGMSACKTALGTGATVSVMDRNLDRLAYIEDVFGTAVNTIYSDSKNIEDELRRADVVIGSVLLPGARAPKLVTRDHLKIMEPGTVLVDVAIDQGGCFESSHPTTHSKPVFVEAGIVHYCVTNMPGAVPKTSTYALGNATLPYALKIANSGIHDAVMHDSGIKNGLNIFHGQVVNEAVAVALELEFVEYENCVKVVQL</sequence>
<evidence type="ECO:0000259" key="10">
    <source>
        <dbReference type="SMART" id="SM01002"/>
    </source>
</evidence>
<evidence type="ECO:0000313" key="14">
    <source>
        <dbReference type="Proteomes" id="UP001154095"/>
    </source>
</evidence>
<dbReference type="EMBL" id="OW659496">
    <property type="protein sequence ID" value="CAH2762921.1"/>
    <property type="molecule type" value="Genomic_DNA"/>
</dbReference>
<protein>
    <recommendedName>
        <fullName evidence="3 6">Alanine dehydrogenase</fullName>
        <ecNumber evidence="3 6">1.4.1.1</ecNumber>
    </recommendedName>
</protein>
<keyword evidence="5 6" id="KW-0520">NAD</keyword>
<feature type="binding site" evidence="9">
    <location>
        <begin position="298"/>
        <end position="301"/>
    </location>
    <ligand>
        <name>NAD(+)</name>
        <dbReference type="ChEBI" id="CHEBI:57540"/>
    </ligand>
</feature>
<dbReference type="PANTHER" id="PTHR42795:SF1">
    <property type="entry name" value="ALANINE DEHYDROGENASE"/>
    <property type="match status" value="1"/>
</dbReference>
<evidence type="ECO:0000259" key="11">
    <source>
        <dbReference type="SMART" id="SM01003"/>
    </source>
</evidence>
<evidence type="ECO:0000313" key="12">
    <source>
        <dbReference type="EMBL" id="CAH2762921.1"/>
    </source>
</evidence>
<dbReference type="Proteomes" id="UP001154095">
    <property type="component" value="Chromosome"/>
</dbReference>
<evidence type="ECO:0000256" key="4">
    <source>
        <dbReference type="ARBA" id="ARBA00023002"/>
    </source>
</evidence>
<evidence type="ECO:0000256" key="1">
    <source>
        <dbReference type="ARBA" id="ARBA00005206"/>
    </source>
</evidence>
<evidence type="ECO:0000256" key="3">
    <source>
        <dbReference type="ARBA" id="ARBA00012897"/>
    </source>
</evidence>
<feature type="binding site" evidence="9">
    <location>
        <begin position="267"/>
        <end position="270"/>
    </location>
    <ligand>
        <name>NAD(+)</name>
        <dbReference type="ChEBI" id="CHEBI:57540"/>
    </ligand>
</feature>
<dbReference type="SMART" id="SM01003">
    <property type="entry name" value="AlaDh_PNT_N"/>
    <property type="match status" value="1"/>
</dbReference>
<evidence type="ECO:0000313" key="13">
    <source>
        <dbReference type="EMBL" id="CAH2762952.1"/>
    </source>
</evidence>
<comment type="pathway">
    <text evidence="1">Amino-acid degradation; L-alanine degradation via dehydrogenase pathway; NH(3) and pyruvate from L-alanine: step 1/1.</text>
</comment>
<feature type="binding site" evidence="9">
    <location>
        <position position="198"/>
    </location>
    <ligand>
        <name>NAD(+)</name>
        <dbReference type="ChEBI" id="CHEBI:57540"/>
    </ligand>
</feature>
<keyword evidence="9" id="KW-0547">Nucleotide-binding</keyword>
<feature type="active site" description="Proton donor/acceptor" evidence="7">
    <location>
        <position position="270"/>
    </location>
</feature>
<dbReference type="InterPro" id="IPR007886">
    <property type="entry name" value="AlaDH/PNT_N"/>
</dbReference>
<feature type="binding site" evidence="9">
    <location>
        <position position="203"/>
    </location>
    <ligand>
        <name>NAD(+)</name>
        <dbReference type="ChEBI" id="CHEBI:57540"/>
    </ligand>
</feature>
<dbReference type="SMART" id="SM01002">
    <property type="entry name" value="AlaDh_PNT_C"/>
    <property type="match status" value="1"/>
</dbReference>
<comment type="catalytic activity">
    <reaction evidence="6">
        <text>L-alanine + NAD(+) + H2O = pyruvate + NH4(+) + NADH + H(+)</text>
        <dbReference type="Rhea" id="RHEA:18405"/>
        <dbReference type="ChEBI" id="CHEBI:15361"/>
        <dbReference type="ChEBI" id="CHEBI:15377"/>
        <dbReference type="ChEBI" id="CHEBI:15378"/>
        <dbReference type="ChEBI" id="CHEBI:28938"/>
        <dbReference type="ChEBI" id="CHEBI:57540"/>
        <dbReference type="ChEBI" id="CHEBI:57945"/>
        <dbReference type="ChEBI" id="CHEBI:57972"/>
        <dbReference type="EC" id="1.4.1.1"/>
    </reaction>
</comment>
<dbReference type="SUPFAM" id="SSF51735">
    <property type="entry name" value="NAD(P)-binding Rossmann-fold domains"/>
    <property type="match status" value="1"/>
</dbReference>
<dbReference type="GO" id="GO:0042853">
    <property type="term" value="P:L-alanine catabolic process"/>
    <property type="evidence" value="ECO:0007669"/>
    <property type="project" value="InterPro"/>
</dbReference>
<dbReference type="NCBIfam" id="TIGR00518">
    <property type="entry name" value="alaDH"/>
    <property type="match status" value="1"/>
</dbReference>
<evidence type="ECO:0000256" key="5">
    <source>
        <dbReference type="ARBA" id="ARBA00023027"/>
    </source>
</evidence>
<dbReference type="InterPro" id="IPR036291">
    <property type="entry name" value="NAD(P)-bd_dom_sf"/>
</dbReference>
<dbReference type="CDD" id="cd05305">
    <property type="entry name" value="L-AlaDH"/>
    <property type="match status" value="1"/>
</dbReference>
<feature type="domain" description="Alanine dehydrogenase/pyridine nucleotide transhydrogenase NAD(H)-binding" evidence="10">
    <location>
        <begin position="149"/>
        <end position="297"/>
    </location>
</feature>
<dbReference type="InterPro" id="IPR007698">
    <property type="entry name" value="AlaDH/PNT_NAD(H)-bd"/>
</dbReference>
<organism evidence="13 15">
    <name type="scientific">Erysipelothrix amsterdamensis</name>
    <dbReference type="NCBI Taxonomy" id="2929157"/>
    <lineage>
        <taxon>Bacteria</taxon>
        <taxon>Bacillati</taxon>
        <taxon>Bacillota</taxon>
        <taxon>Erysipelotrichia</taxon>
        <taxon>Erysipelotrichales</taxon>
        <taxon>Erysipelotrichaceae</taxon>
        <taxon>Erysipelothrix</taxon>
    </lineage>
</organism>
<dbReference type="Gene3D" id="3.40.50.720">
    <property type="entry name" value="NAD(P)-binding Rossmann-like Domain"/>
    <property type="match status" value="2"/>
</dbReference>
<dbReference type="Proteomes" id="UP001154111">
    <property type="component" value="Chromosome"/>
</dbReference>
<dbReference type="SUPFAM" id="SSF52283">
    <property type="entry name" value="Formate/glycerate dehydrogenase catalytic domain-like"/>
    <property type="match status" value="1"/>
</dbReference>
<gene>
    <name evidence="13" type="primary">ald</name>
    <name evidence="13" type="ORF">ERYAMS2_01468</name>
    <name evidence="12" type="ORF">ERYAMS_01175</name>
</gene>
<dbReference type="EC" id="1.4.1.1" evidence="3 6"/>
<keyword evidence="4 6" id="KW-0560">Oxidoreductase</keyword>
<evidence type="ECO:0000313" key="15">
    <source>
        <dbReference type="Proteomes" id="UP001154111"/>
    </source>
</evidence>
<feature type="binding site" evidence="9">
    <location>
        <position position="134"/>
    </location>
    <ligand>
        <name>NAD(+)</name>
        <dbReference type="ChEBI" id="CHEBI:57540"/>
    </ligand>
</feature>